<dbReference type="InterPro" id="IPR002110">
    <property type="entry name" value="Ankyrin_rpt"/>
</dbReference>
<gene>
    <name evidence="5" type="ORF">PVAG01_02221</name>
</gene>
<evidence type="ECO:0000313" key="5">
    <source>
        <dbReference type="EMBL" id="KAL3425430.1"/>
    </source>
</evidence>
<feature type="repeat" description="ANK" evidence="3">
    <location>
        <begin position="297"/>
        <end position="329"/>
    </location>
</feature>
<keyword evidence="6" id="KW-1185">Reference proteome</keyword>
<name>A0ABR4PQ39_9HELO</name>
<organism evidence="5 6">
    <name type="scientific">Phlyctema vagabunda</name>
    <dbReference type="NCBI Taxonomy" id="108571"/>
    <lineage>
        <taxon>Eukaryota</taxon>
        <taxon>Fungi</taxon>
        <taxon>Dikarya</taxon>
        <taxon>Ascomycota</taxon>
        <taxon>Pezizomycotina</taxon>
        <taxon>Leotiomycetes</taxon>
        <taxon>Helotiales</taxon>
        <taxon>Dermateaceae</taxon>
        <taxon>Phlyctema</taxon>
    </lineage>
</organism>
<sequence length="673" mass="75945">MAELLGVVASSIAVGQLTAEIVKGISKLRSLVRHAQDAPRNIQDTLEEMEMMGQLLQEFQLQSATDNSSSSSILIHKCIDKCKQVTTDINVIVTRLDVGLKGGKSLRRWSAIKAALKNDDLEDLQRSLGHAKSMLSLAIDCFQMAQDEKRKKALDQLLKVVVTETDVSVTGWRPPSTHKHKHQPGRLQTIRAATNHSWWGLGNYITKTQTKRYVDEYGCEQDEHLHEYCYFPSHHLSRLAFQISASNSKGAWKYSLTPIRIVPSNSPVFRACWRGDTMEMARLISSGQATIRDSTLNGSSLLHIAAMRKWPKAANWLIRNGADSSCTDIYGETPLYRALDTLPGVDQKTQFWLDGETEFWPPILPDPNKGMRSQMGITKALIELGQSDPLARSIRGHLFIANPIGLIMGNLINFEYFFEKQREILLESEIHQVAWEVFESYAVFDCLLDAGTLLSMIKILFGPNGIPSKHCNRPIRDRIFKERGTLFTYLVTILAETLFENIGLFPVIEDLVRAGAKLHVANRHGATCLDVILSIWGCWGFEDTRQDLVFLWLRCLHMAGINLTDYLLAEQSVHHEGRIVPIDYYRPGVERRFEIEYGSRPDEVIIHVWDSFIENKYAVPGGWDSENEFAEVASLQLCSDDKIVLIDCTVSTAGFARHDYSRETAGVLRAIKL</sequence>
<evidence type="ECO:0000259" key="4">
    <source>
        <dbReference type="Pfam" id="PF17111"/>
    </source>
</evidence>
<feature type="domain" description="Azaphilone pigments biosynthesis cluster protein L N-terminal" evidence="4">
    <location>
        <begin position="5"/>
        <end position="161"/>
    </location>
</feature>
<keyword evidence="2 3" id="KW-0040">ANK repeat</keyword>
<dbReference type="InterPro" id="IPR036770">
    <property type="entry name" value="Ankyrin_rpt-contain_sf"/>
</dbReference>
<dbReference type="InterPro" id="IPR031348">
    <property type="entry name" value="PigL_N"/>
</dbReference>
<reference evidence="5 6" key="1">
    <citation type="submission" date="2024-06" db="EMBL/GenBank/DDBJ databases">
        <title>Complete genome of Phlyctema vagabunda strain 19-DSS-EL-015.</title>
        <authorList>
            <person name="Fiorenzani C."/>
        </authorList>
    </citation>
    <scope>NUCLEOTIDE SEQUENCE [LARGE SCALE GENOMIC DNA]</scope>
    <source>
        <strain evidence="5 6">19-DSS-EL-015</strain>
    </source>
</reference>
<dbReference type="Gene3D" id="1.25.40.20">
    <property type="entry name" value="Ankyrin repeat-containing domain"/>
    <property type="match status" value="1"/>
</dbReference>
<dbReference type="PANTHER" id="PTHR24171">
    <property type="entry name" value="ANKYRIN REPEAT DOMAIN-CONTAINING PROTEIN 39-RELATED"/>
    <property type="match status" value="1"/>
</dbReference>
<evidence type="ECO:0000256" key="2">
    <source>
        <dbReference type="ARBA" id="ARBA00023043"/>
    </source>
</evidence>
<comment type="caution">
    <text evidence="5">The sequence shown here is derived from an EMBL/GenBank/DDBJ whole genome shotgun (WGS) entry which is preliminary data.</text>
</comment>
<accession>A0ABR4PQ39</accession>
<evidence type="ECO:0000256" key="3">
    <source>
        <dbReference type="PROSITE-ProRule" id="PRU00023"/>
    </source>
</evidence>
<dbReference type="Pfam" id="PF00023">
    <property type="entry name" value="Ank"/>
    <property type="match status" value="1"/>
</dbReference>
<dbReference type="Proteomes" id="UP001629113">
    <property type="component" value="Unassembled WGS sequence"/>
</dbReference>
<dbReference type="PROSITE" id="PS50088">
    <property type="entry name" value="ANK_REPEAT"/>
    <property type="match status" value="1"/>
</dbReference>
<dbReference type="Pfam" id="PF17111">
    <property type="entry name" value="PigL_N"/>
    <property type="match status" value="1"/>
</dbReference>
<evidence type="ECO:0000313" key="6">
    <source>
        <dbReference type="Proteomes" id="UP001629113"/>
    </source>
</evidence>
<keyword evidence="1" id="KW-0677">Repeat</keyword>
<evidence type="ECO:0000256" key="1">
    <source>
        <dbReference type="ARBA" id="ARBA00022737"/>
    </source>
</evidence>
<proteinExistence type="predicted"/>
<dbReference type="PANTHER" id="PTHR24171:SF9">
    <property type="entry name" value="ANKYRIN REPEAT DOMAIN-CONTAINING PROTEIN 39"/>
    <property type="match status" value="1"/>
</dbReference>
<dbReference type="EMBL" id="JBFCZG010000002">
    <property type="protein sequence ID" value="KAL3425430.1"/>
    <property type="molecule type" value="Genomic_DNA"/>
</dbReference>
<protein>
    <recommendedName>
        <fullName evidence="4">Azaphilone pigments biosynthesis cluster protein L N-terminal domain-containing protein</fullName>
    </recommendedName>
</protein>
<dbReference type="SUPFAM" id="SSF48403">
    <property type="entry name" value="Ankyrin repeat"/>
    <property type="match status" value="1"/>
</dbReference>